<dbReference type="GO" id="GO:0033573">
    <property type="term" value="C:high-affinity iron permease complex"/>
    <property type="evidence" value="ECO:0007669"/>
    <property type="project" value="TreeGrafter"/>
</dbReference>
<evidence type="ECO:0000313" key="12">
    <source>
        <dbReference type="EMBL" id="PON20496.1"/>
    </source>
</evidence>
<feature type="chain" id="PRO_5015203252" evidence="8">
    <location>
        <begin position="21"/>
        <end position="658"/>
    </location>
</feature>
<dbReference type="PANTHER" id="PTHR11709:SF361">
    <property type="entry name" value="IRON TRANSPORT MULTICOPPER OXIDASE FET3"/>
    <property type="match status" value="1"/>
</dbReference>
<dbReference type="InterPro" id="IPR001117">
    <property type="entry name" value="Cu-oxidase_2nd"/>
</dbReference>
<organism evidence="12 13">
    <name type="scientific">Trichoderma gamsii</name>
    <dbReference type="NCBI Taxonomy" id="398673"/>
    <lineage>
        <taxon>Eukaryota</taxon>
        <taxon>Fungi</taxon>
        <taxon>Dikarya</taxon>
        <taxon>Ascomycota</taxon>
        <taxon>Pezizomycotina</taxon>
        <taxon>Sordariomycetes</taxon>
        <taxon>Hypocreomycetidae</taxon>
        <taxon>Hypocreales</taxon>
        <taxon>Hypocreaceae</taxon>
        <taxon>Trichoderma</taxon>
    </lineage>
</organism>
<dbReference type="RefSeq" id="XP_018664257.1">
    <property type="nucleotide sequence ID" value="XM_018802339.1"/>
</dbReference>
<dbReference type="GO" id="GO:0033215">
    <property type="term" value="P:reductive iron assimilation"/>
    <property type="evidence" value="ECO:0007669"/>
    <property type="project" value="TreeGrafter"/>
</dbReference>
<protein>
    <submittedName>
        <fullName evidence="12">Iron transport multicopper oxidase FET3</fullName>
    </submittedName>
</protein>
<keyword evidence="2" id="KW-0479">Metal-binding</keyword>
<dbReference type="InterPro" id="IPR008972">
    <property type="entry name" value="Cupredoxin"/>
</dbReference>
<evidence type="ECO:0000256" key="8">
    <source>
        <dbReference type="SAM" id="SignalP"/>
    </source>
</evidence>
<evidence type="ECO:0000256" key="3">
    <source>
        <dbReference type="ARBA" id="ARBA00022729"/>
    </source>
</evidence>
<dbReference type="PANTHER" id="PTHR11709">
    <property type="entry name" value="MULTI-COPPER OXIDASE"/>
    <property type="match status" value="1"/>
</dbReference>
<dbReference type="AlphaFoldDB" id="A0A2P4Z887"/>
<evidence type="ECO:0000256" key="7">
    <source>
        <dbReference type="SAM" id="Phobius"/>
    </source>
</evidence>
<keyword evidence="5" id="KW-0186">Copper</keyword>
<dbReference type="CDD" id="cd13899">
    <property type="entry name" value="CuRO_3_Fet3p"/>
    <property type="match status" value="1"/>
</dbReference>
<dbReference type="FunFam" id="2.60.40.420:FF:000022">
    <property type="entry name" value="FET5p Multicopper oxidase"/>
    <property type="match status" value="1"/>
</dbReference>
<dbReference type="EMBL" id="JPDN02000067">
    <property type="protein sequence ID" value="PON20496.1"/>
    <property type="molecule type" value="Genomic_DNA"/>
</dbReference>
<evidence type="ECO:0000259" key="10">
    <source>
        <dbReference type="Pfam" id="PF07731"/>
    </source>
</evidence>
<dbReference type="GeneID" id="29982422"/>
<name>A0A2P4Z887_9HYPO</name>
<evidence type="ECO:0000313" key="13">
    <source>
        <dbReference type="Proteomes" id="UP000054821"/>
    </source>
</evidence>
<dbReference type="PROSITE" id="PS00079">
    <property type="entry name" value="MULTICOPPER_OXIDASE1"/>
    <property type="match status" value="2"/>
</dbReference>
<keyword evidence="4" id="KW-0560">Oxidoreductase</keyword>
<dbReference type="PROSITE" id="PS00080">
    <property type="entry name" value="MULTICOPPER_OXIDASE2"/>
    <property type="match status" value="1"/>
</dbReference>
<dbReference type="InterPro" id="IPR011707">
    <property type="entry name" value="Cu-oxidase-like_N"/>
</dbReference>
<dbReference type="InterPro" id="IPR011706">
    <property type="entry name" value="Cu-oxidase_C"/>
</dbReference>
<comment type="similarity">
    <text evidence="1">Belongs to the multicopper oxidase family.</text>
</comment>
<dbReference type="GO" id="GO:0004322">
    <property type="term" value="F:ferroxidase activity"/>
    <property type="evidence" value="ECO:0007669"/>
    <property type="project" value="TreeGrafter"/>
</dbReference>
<dbReference type="Proteomes" id="UP000054821">
    <property type="component" value="Unassembled WGS sequence"/>
</dbReference>
<sequence>MNTLTRAAALLAASLGLASAATVNYDFNITWVTANPDGAFSRPVIGINNQWPIPRIEANVGDRIVIHVNNQLGNQSTSLHFHGIYQNGSTHMDGPVGVSQCQIPPGFSFTYNFTINQPGTYWYHSHHNAQYPDGLRGPLIVHDPKFPYQKEVDHELILTLSDWYHDQMATLLPTFLTKNNPTGAEPVPKAVLMNETQNLTISVEPNKTYMFRVLNIGAFAGQYVWIEGHTMRIIEVDGIYTEAAEAEMVYIAAAQRVSFLLTTKNDTSANFPIISSMDTTLFDALPEDLNYNVTGWLTYDSNANFPEAAIIDELNPFDDMDLVPYDKMKLLPEPDQVVQLDIIMDNLRDGKNYAFFDNITYTQPKVPTLYTALSTGDLANNPAVYGEFTRSFVLQKDEIVQIVVNNLDSGRHPVHLHGHAFQAIHRSEEEAGTFADENLSESDFISVPMRRDTLVMWPNGNIVMRFKADNPGMSSLFSNVDNISLFLPLWLSSVNTKSIVFPLGIWLFHCHLEWHVASGLLATFVEAPLDIQKQLTLPDDHLSVCAASNTLTKGNAAGNTVDYLDLSGQNKPPGTIPGGFTPRGIVALVFSCITGILGVIVVAWYGLSTPMEIVPLEVSHIMEKSDAPQTTSGVAGGAFKDEVSSSHAAIGEGSSSRR</sequence>
<dbReference type="Pfam" id="PF07731">
    <property type="entry name" value="Cu-oxidase_2"/>
    <property type="match status" value="2"/>
</dbReference>
<feature type="transmembrane region" description="Helical" evidence="7">
    <location>
        <begin position="585"/>
        <end position="607"/>
    </location>
</feature>
<dbReference type="STRING" id="398673.A0A2P4Z887"/>
<feature type="domain" description="Plastocyanin-like" evidence="9">
    <location>
        <begin position="156"/>
        <end position="301"/>
    </location>
</feature>
<dbReference type="FunFam" id="2.60.40.420:FF:000025">
    <property type="entry name" value="FET5p Multicopper oxidase"/>
    <property type="match status" value="1"/>
</dbReference>
<evidence type="ECO:0000256" key="2">
    <source>
        <dbReference type="ARBA" id="ARBA00022723"/>
    </source>
</evidence>
<reference evidence="12 13" key="1">
    <citation type="journal article" date="2016" name="Genome Announc.">
        <title>Draft Whole-Genome Sequence of Trichoderma gamsii T6085, a Promising Biocontrol Agent of Fusarium Head Blight on Wheat.</title>
        <authorList>
            <person name="Baroncelli R."/>
            <person name="Zapparata A."/>
            <person name="Piaggeschi G."/>
            <person name="Sarrocco S."/>
            <person name="Vannacci G."/>
        </authorList>
    </citation>
    <scope>NUCLEOTIDE SEQUENCE [LARGE SCALE GENOMIC DNA]</scope>
    <source>
        <strain evidence="12 13">T6085</strain>
    </source>
</reference>
<dbReference type="Pfam" id="PF07732">
    <property type="entry name" value="Cu-oxidase_3"/>
    <property type="match status" value="1"/>
</dbReference>
<evidence type="ECO:0000256" key="6">
    <source>
        <dbReference type="ARBA" id="ARBA00023180"/>
    </source>
</evidence>
<keyword evidence="7" id="KW-0472">Membrane</keyword>
<dbReference type="InterPro" id="IPR033138">
    <property type="entry name" value="Cu_oxidase_CS"/>
</dbReference>
<keyword evidence="7" id="KW-0812">Transmembrane</keyword>
<dbReference type="InterPro" id="IPR044130">
    <property type="entry name" value="CuRO_2_Fet3-like"/>
</dbReference>
<dbReference type="CDD" id="cd13851">
    <property type="entry name" value="CuRO_1_Fet3p"/>
    <property type="match status" value="1"/>
</dbReference>
<evidence type="ECO:0000259" key="9">
    <source>
        <dbReference type="Pfam" id="PF00394"/>
    </source>
</evidence>
<comment type="caution">
    <text evidence="12">The sequence shown here is derived from an EMBL/GenBank/DDBJ whole genome shotgun (WGS) entry which is preliminary data.</text>
</comment>
<proteinExistence type="inferred from homology"/>
<feature type="domain" description="Plastocyanin-like" evidence="11">
    <location>
        <begin position="29"/>
        <end position="144"/>
    </location>
</feature>
<dbReference type="SUPFAM" id="SSF49503">
    <property type="entry name" value="Cupredoxins"/>
    <property type="match status" value="3"/>
</dbReference>
<evidence type="ECO:0000256" key="1">
    <source>
        <dbReference type="ARBA" id="ARBA00010609"/>
    </source>
</evidence>
<keyword evidence="3 8" id="KW-0732">Signal</keyword>
<keyword evidence="6" id="KW-0325">Glycoprotein</keyword>
<evidence type="ECO:0000256" key="5">
    <source>
        <dbReference type="ARBA" id="ARBA00023008"/>
    </source>
</evidence>
<gene>
    <name evidence="12" type="ORF">TGAM01_v210598</name>
</gene>
<dbReference type="SMR" id="A0A2P4Z887"/>
<feature type="domain" description="Plastocyanin-like" evidence="10">
    <location>
        <begin position="361"/>
        <end position="473"/>
    </location>
</feature>
<dbReference type="CDD" id="cd13877">
    <property type="entry name" value="CuRO_2_Fet3p_like"/>
    <property type="match status" value="1"/>
</dbReference>
<dbReference type="Pfam" id="PF00394">
    <property type="entry name" value="Cu-oxidase"/>
    <property type="match status" value="1"/>
</dbReference>
<keyword evidence="13" id="KW-1185">Reference proteome</keyword>
<dbReference type="InterPro" id="IPR045087">
    <property type="entry name" value="Cu-oxidase_fam"/>
</dbReference>
<dbReference type="InterPro" id="IPR002355">
    <property type="entry name" value="Cu_oxidase_Cu_BS"/>
</dbReference>
<dbReference type="Gene3D" id="2.60.40.420">
    <property type="entry name" value="Cupredoxins - blue copper proteins"/>
    <property type="match status" value="3"/>
</dbReference>
<dbReference type="GO" id="GO:0010106">
    <property type="term" value="P:cellular response to iron ion starvation"/>
    <property type="evidence" value="ECO:0007669"/>
    <property type="project" value="TreeGrafter"/>
</dbReference>
<feature type="domain" description="Plastocyanin-like" evidence="10">
    <location>
        <begin position="504"/>
        <end position="528"/>
    </location>
</feature>
<accession>A0A2P4Z887</accession>
<evidence type="ECO:0000256" key="4">
    <source>
        <dbReference type="ARBA" id="ARBA00023002"/>
    </source>
</evidence>
<keyword evidence="7" id="KW-1133">Transmembrane helix</keyword>
<dbReference type="GO" id="GO:0005507">
    <property type="term" value="F:copper ion binding"/>
    <property type="evidence" value="ECO:0007669"/>
    <property type="project" value="InterPro"/>
</dbReference>
<feature type="signal peptide" evidence="8">
    <location>
        <begin position="1"/>
        <end position="20"/>
    </location>
</feature>
<evidence type="ECO:0000259" key="11">
    <source>
        <dbReference type="Pfam" id="PF07732"/>
    </source>
</evidence>